<name>A0AAV2GRA1_9ROSI</name>
<keyword evidence="2" id="KW-1185">Reference proteome</keyword>
<sequence>MLSGGAGREQQPTGLVERLVVTNLGRGAGDVSGSQLWTSETCYWLDENGRLRACFEAGVTLYLLTCLGARLKVQKVGFQAVQKWK</sequence>
<protein>
    <submittedName>
        <fullName evidence="1">Uncharacterized protein</fullName>
    </submittedName>
</protein>
<dbReference type="Proteomes" id="UP001497516">
    <property type="component" value="Chromosome 9"/>
</dbReference>
<proteinExistence type="predicted"/>
<reference evidence="1 2" key="1">
    <citation type="submission" date="2024-04" db="EMBL/GenBank/DDBJ databases">
        <authorList>
            <person name="Fracassetti M."/>
        </authorList>
    </citation>
    <scope>NUCLEOTIDE SEQUENCE [LARGE SCALE GENOMIC DNA]</scope>
</reference>
<dbReference type="AlphaFoldDB" id="A0AAV2GRA1"/>
<accession>A0AAV2GRA1</accession>
<dbReference type="EMBL" id="OZ034822">
    <property type="protein sequence ID" value="CAL1412792.1"/>
    <property type="molecule type" value="Genomic_DNA"/>
</dbReference>
<gene>
    <name evidence="1" type="ORF">LTRI10_LOCUS52062</name>
</gene>
<evidence type="ECO:0000313" key="1">
    <source>
        <dbReference type="EMBL" id="CAL1412792.1"/>
    </source>
</evidence>
<organism evidence="1 2">
    <name type="scientific">Linum trigynum</name>
    <dbReference type="NCBI Taxonomy" id="586398"/>
    <lineage>
        <taxon>Eukaryota</taxon>
        <taxon>Viridiplantae</taxon>
        <taxon>Streptophyta</taxon>
        <taxon>Embryophyta</taxon>
        <taxon>Tracheophyta</taxon>
        <taxon>Spermatophyta</taxon>
        <taxon>Magnoliopsida</taxon>
        <taxon>eudicotyledons</taxon>
        <taxon>Gunneridae</taxon>
        <taxon>Pentapetalae</taxon>
        <taxon>rosids</taxon>
        <taxon>fabids</taxon>
        <taxon>Malpighiales</taxon>
        <taxon>Linaceae</taxon>
        <taxon>Linum</taxon>
    </lineage>
</organism>
<evidence type="ECO:0000313" key="2">
    <source>
        <dbReference type="Proteomes" id="UP001497516"/>
    </source>
</evidence>